<dbReference type="Proteomes" id="UP001301869">
    <property type="component" value="Chromosome"/>
</dbReference>
<keyword evidence="1" id="KW-0805">Transcription regulation</keyword>
<keyword evidence="3" id="KW-0804">Transcription</keyword>
<protein>
    <submittedName>
        <fullName evidence="7">Response regulator</fullName>
    </submittedName>
</protein>
<gene>
    <name evidence="7" type="ORF">P1P91_01610</name>
</gene>
<evidence type="ECO:0000256" key="4">
    <source>
        <dbReference type="PROSITE-ProRule" id="PRU00169"/>
    </source>
</evidence>
<dbReference type="SMART" id="SM00448">
    <property type="entry name" value="REC"/>
    <property type="match status" value="1"/>
</dbReference>
<evidence type="ECO:0000313" key="8">
    <source>
        <dbReference type="Proteomes" id="UP001301869"/>
    </source>
</evidence>
<dbReference type="InterPro" id="IPR020449">
    <property type="entry name" value="Tscrpt_reg_AraC-type_HTH"/>
</dbReference>
<evidence type="ECO:0000259" key="6">
    <source>
        <dbReference type="PROSITE" id="PS50110"/>
    </source>
</evidence>
<reference evidence="7 8" key="1">
    <citation type="submission" date="2023-03" db="EMBL/GenBank/DDBJ databases">
        <title>Halomonas sp. nov., isolated from Korean tranditional fermented seafood 'Jeotgal'.</title>
        <authorList>
            <person name="Kim B."/>
            <person name="Shin N.-R."/>
        </authorList>
    </citation>
    <scope>NUCLEOTIDE SEQUENCE [LARGE SCALE GENOMIC DNA]</scope>
    <source>
        <strain evidence="7 8">SG2L-4</strain>
    </source>
</reference>
<dbReference type="InterPro" id="IPR053142">
    <property type="entry name" value="PchR_regulatory_protein"/>
</dbReference>
<sequence length="247" mass="27321">MVVEDNEAERMLISTYLRQQGYRLYQALDGLDGINKARLLVPDLILMDTDMPTCNGYEACKVLTQDAATREVPIIFLSAYAAPTDRVEGLLAGAVDYIAKPFDFDEVRLRLSVHLGRSSEAVASAETAVNKCGDNPQAPTSTQNLDSVLFYSARVHLLRMLNGAPGIDELARRVGTNSKRLNLAFRNYAGMTVFEYLREERMQEAQRLLRHTGQSVSDIAAHVGFSSCANFSTAFRLRFGSSPSACR</sequence>
<name>A0ABY9Z054_9GAMM</name>
<evidence type="ECO:0000313" key="7">
    <source>
        <dbReference type="EMBL" id="WNK20411.1"/>
    </source>
</evidence>
<dbReference type="PANTHER" id="PTHR47893:SF1">
    <property type="entry name" value="REGULATORY PROTEIN PCHR"/>
    <property type="match status" value="1"/>
</dbReference>
<dbReference type="PROSITE" id="PS01124">
    <property type="entry name" value="HTH_ARAC_FAMILY_2"/>
    <property type="match status" value="1"/>
</dbReference>
<evidence type="ECO:0000256" key="1">
    <source>
        <dbReference type="ARBA" id="ARBA00023015"/>
    </source>
</evidence>
<organism evidence="7 8">
    <name type="scientific">Halomonas piscis</name>
    <dbReference type="NCBI Taxonomy" id="3031727"/>
    <lineage>
        <taxon>Bacteria</taxon>
        <taxon>Pseudomonadati</taxon>
        <taxon>Pseudomonadota</taxon>
        <taxon>Gammaproteobacteria</taxon>
        <taxon>Oceanospirillales</taxon>
        <taxon>Halomonadaceae</taxon>
        <taxon>Halomonas</taxon>
    </lineage>
</organism>
<dbReference type="PROSITE" id="PS00041">
    <property type="entry name" value="HTH_ARAC_FAMILY_1"/>
    <property type="match status" value="1"/>
</dbReference>
<feature type="domain" description="Response regulatory" evidence="6">
    <location>
        <begin position="1"/>
        <end position="115"/>
    </location>
</feature>
<accession>A0ABY9Z054</accession>
<keyword evidence="8" id="KW-1185">Reference proteome</keyword>
<dbReference type="SUPFAM" id="SSF46689">
    <property type="entry name" value="Homeodomain-like"/>
    <property type="match status" value="1"/>
</dbReference>
<dbReference type="InterPro" id="IPR018062">
    <property type="entry name" value="HTH_AraC-typ_CS"/>
</dbReference>
<dbReference type="RefSeq" id="WP_311884057.1">
    <property type="nucleotide sequence ID" value="NZ_CP119391.1"/>
</dbReference>
<dbReference type="Pfam" id="PF12833">
    <property type="entry name" value="HTH_18"/>
    <property type="match status" value="1"/>
</dbReference>
<dbReference type="PANTHER" id="PTHR47893">
    <property type="entry name" value="REGULATORY PROTEIN PCHR"/>
    <property type="match status" value="1"/>
</dbReference>
<dbReference type="InterPro" id="IPR018060">
    <property type="entry name" value="HTH_AraC"/>
</dbReference>
<dbReference type="InterPro" id="IPR011006">
    <property type="entry name" value="CheY-like_superfamily"/>
</dbReference>
<dbReference type="Gene3D" id="1.10.10.60">
    <property type="entry name" value="Homeodomain-like"/>
    <property type="match status" value="2"/>
</dbReference>
<dbReference type="Pfam" id="PF00072">
    <property type="entry name" value="Response_reg"/>
    <property type="match status" value="1"/>
</dbReference>
<dbReference type="InterPro" id="IPR009057">
    <property type="entry name" value="Homeodomain-like_sf"/>
</dbReference>
<dbReference type="InterPro" id="IPR001789">
    <property type="entry name" value="Sig_transdc_resp-reg_receiver"/>
</dbReference>
<evidence type="ECO:0000256" key="3">
    <source>
        <dbReference type="ARBA" id="ARBA00023163"/>
    </source>
</evidence>
<evidence type="ECO:0000259" key="5">
    <source>
        <dbReference type="PROSITE" id="PS01124"/>
    </source>
</evidence>
<evidence type="ECO:0000256" key="2">
    <source>
        <dbReference type="ARBA" id="ARBA00023125"/>
    </source>
</evidence>
<feature type="domain" description="HTH araC/xylS-type" evidence="5">
    <location>
        <begin position="167"/>
        <end position="247"/>
    </location>
</feature>
<dbReference type="PROSITE" id="PS50110">
    <property type="entry name" value="RESPONSE_REGULATORY"/>
    <property type="match status" value="1"/>
</dbReference>
<dbReference type="SMART" id="SM00342">
    <property type="entry name" value="HTH_ARAC"/>
    <property type="match status" value="1"/>
</dbReference>
<keyword evidence="4" id="KW-0597">Phosphoprotein</keyword>
<dbReference type="EMBL" id="CP119391">
    <property type="protein sequence ID" value="WNK20411.1"/>
    <property type="molecule type" value="Genomic_DNA"/>
</dbReference>
<dbReference type="Gene3D" id="3.40.50.2300">
    <property type="match status" value="1"/>
</dbReference>
<feature type="modified residue" description="4-aspartylphosphate" evidence="4">
    <location>
        <position position="48"/>
    </location>
</feature>
<dbReference type="PRINTS" id="PR00032">
    <property type="entry name" value="HTHARAC"/>
</dbReference>
<keyword evidence="2" id="KW-0238">DNA-binding</keyword>
<dbReference type="SUPFAM" id="SSF52172">
    <property type="entry name" value="CheY-like"/>
    <property type="match status" value="1"/>
</dbReference>
<proteinExistence type="predicted"/>